<keyword evidence="5" id="KW-1185">Reference proteome</keyword>
<dbReference type="NCBIfam" id="TIGR02595">
    <property type="entry name" value="PEP_CTERM"/>
    <property type="match status" value="1"/>
</dbReference>
<evidence type="ECO:0000313" key="5">
    <source>
        <dbReference type="Proteomes" id="UP000199729"/>
    </source>
</evidence>
<dbReference type="EMBL" id="CP022424">
    <property type="protein sequence ID" value="ASM79048.1"/>
    <property type="molecule type" value="Genomic_DNA"/>
</dbReference>
<gene>
    <name evidence="4" type="ORF">VITFI_CDS3271</name>
</gene>
<accession>A0A221KJ17</accession>
<keyword evidence="4" id="KW-0614">Plasmid</keyword>
<feature type="transmembrane region" description="Helical" evidence="1">
    <location>
        <begin position="201"/>
        <end position="217"/>
    </location>
</feature>
<sequence length="227" mass="23037">MLKGERIMSVRTGFSAARQAVASAMLALVAGVAQANSATVEFGTLLSGAGAPTTANFAELTVQDVGNNAVFSLRASDLALFSGSAPFLGAIGLELSDYSSSVGSVTGVSGGGVTSVSISNGGGPGGSWDMRFNFGQGANNRLLNGETVTWTWVGGAGLWDEAGMAAHVQGISYGGTTSAWYRADSVSGGGIVTTPTVVPEPATYGMFGLGLLFIGALRRRASRSRRR</sequence>
<protein>
    <submittedName>
        <fullName evidence="4">PEP-CTERM domain protein</fullName>
    </submittedName>
</protein>
<evidence type="ECO:0000256" key="1">
    <source>
        <dbReference type="SAM" id="Phobius"/>
    </source>
</evidence>
<evidence type="ECO:0000313" key="4">
    <source>
        <dbReference type="EMBL" id="ASM79048.1"/>
    </source>
</evidence>
<keyword evidence="2" id="KW-0732">Signal</keyword>
<feature type="domain" description="Ice-binding protein C-terminal" evidence="3">
    <location>
        <begin position="198"/>
        <end position="220"/>
    </location>
</feature>
<reference evidence="4 5" key="1">
    <citation type="submission" date="2017-07" db="EMBL/GenBank/DDBJ databases">
        <title>Complete Genome Sequence of the cosmetic ferment Vitreoscilla filiformis (ATCC15551).</title>
        <authorList>
            <person name="Contreras S."/>
            <person name="Sagory-Zalkind P."/>
            <person name="Blanquart H."/>
            <person name="Iltis A."/>
            <person name="Morand S.C."/>
        </authorList>
    </citation>
    <scope>NUCLEOTIDE SEQUENCE [LARGE SCALE GENOMIC DNA]</scope>
    <source>
        <strain evidence="4 5">ATCC 15551</strain>
        <plasmid evidence="5">Plasmid pvf1</plasmid>
    </source>
</reference>
<dbReference type="Proteomes" id="UP000199729">
    <property type="component" value="Plasmid pVF1"/>
</dbReference>
<name>A0A221KJ17_VITFI</name>
<feature type="chain" id="PRO_5012103784" evidence="2">
    <location>
        <begin position="36"/>
        <end position="227"/>
    </location>
</feature>
<dbReference type="KEGG" id="vff:VITFI_CDS3271"/>
<evidence type="ECO:0000259" key="3">
    <source>
        <dbReference type="Pfam" id="PF07589"/>
    </source>
</evidence>
<keyword evidence="1" id="KW-0812">Transmembrane</keyword>
<geneLocation type="plasmid" evidence="5">
    <name>pvf1</name>
</geneLocation>
<dbReference type="AlphaFoldDB" id="A0A221KJ17"/>
<dbReference type="InterPro" id="IPR013424">
    <property type="entry name" value="Ice-binding_C"/>
</dbReference>
<keyword evidence="1" id="KW-1133">Transmembrane helix</keyword>
<dbReference type="Pfam" id="PF07589">
    <property type="entry name" value="PEP-CTERM"/>
    <property type="match status" value="1"/>
</dbReference>
<evidence type="ECO:0000256" key="2">
    <source>
        <dbReference type="SAM" id="SignalP"/>
    </source>
</evidence>
<keyword evidence="1" id="KW-0472">Membrane</keyword>
<organism evidence="4 5">
    <name type="scientific">Vitreoscilla filiformis</name>
    <dbReference type="NCBI Taxonomy" id="63"/>
    <lineage>
        <taxon>Bacteria</taxon>
        <taxon>Pseudomonadati</taxon>
        <taxon>Pseudomonadota</taxon>
        <taxon>Betaproteobacteria</taxon>
        <taxon>Neisseriales</taxon>
        <taxon>Neisseriaceae</taxon>
        <taxon>Vitreoscilla</taxon>
    </lineage>
</organism>
<proteinExistence type="predicted"/>
<feature type="signal peptide" evidence="2">
    <location>
        <begin position="1"/>
        <end position="35"/>
    </location>
</feature>